<organism evidence="3 4">
    <name type="scientific">Sphingomonas leidyi</name>
    <dbReference type="NCBI Taxonomy" id="68569"/>
    <lineage>
        <taxon>Bacteria</taxon>
        <taxon>Pseudomonadati</taxon>
        <taxon>Pseudomonadota</taxon>
        <taxon>Alphaproteobacteria</taxon>
        <taxon>Sphingomonadales</taxon>
        <taxon>Sphingomonadaceae</taxon>
        <taxon>Sphingomonas</taxon>
    </lineage>
</organism>
<keyword evidence="4" id="KW-1185">Reference proteome</keyword>
<evidence type="ECO:0000313" key="4">
    <source>
        <dbReference type="Proteomes" id="UP000564677"/>
    </source>
</evidence>
<dbReference type="InterPro" id="IPR036568">
    <property type="entry name" value="GGCT-like_sf"/>
</dbReference>
<dbReference type="Gene3D" id="3.10.490.10">
    <property type="entry name" value="Gamma-glutamyl cyclotransferase-like"/>
    <property type="match status" value="1"/>
</dbReference>
<dbReference type="EMBL" id="JAASQV010000001">
    <property type="protein sequence ID" value="NIJ64236.1"/>
    <property type="molecule type" value="Genomic_DNA"/>
</dbReference>
<dbReference type="InterPro" id="IPR013024">
    <property type="entry name" value="GGCT-like"/>
</dbReference>
<name>A0A7X5UXY8_9SPHN</name>
<dbReference type="CDD" id="cd06661">
    <property type="entry name" value="GGCT_like"/>
    <property type="match status" value="1"/>
</dbReference>
<dbReference type="PANTHER" id="PTHR12192">
    <property type="entry name" value="CATION TRANSPORT PROTEIN CHAC-RELATED"/>
    <property type="match status" value="1"/>
</dbReference>
<keyword evidence="2" id="KW-0456">Lyase</keyword>
<proteinExistence type="predicted"/>
<dbReference type="EC" id="4.3.2.7" evidence="1"/>
<dbReference type="Pfam" id="PF04752">
    <property type="entry name" value="ChaC"/>
    <property type="match status" value="1"/>
</dbReference>
<dbReference type="GO" id="GO:0005737">
    <property type="term" value="C:cytoplasm"/>
    <property type="evidence" value="ECO:0007669"/>
    <property type="project" value="TreeGrafter"/>
</dbReference>
<comment type="caution">
    <text evidence="3">The sequence shown here is derived from an EMBL/GenBank/DDBJ whole genome shotgun (WGS) entry which is preliminary data.</text>
</comment>
<dbReference type="RefSeq" id="WP_167298622.1">
    <property type="nucleotide sequence ID" value="NZ_JAASQV010000001.1"/>
</dbReference>
<dbReference type="GO" id="GO:0006751">
    <property type="term" value="P:glutathione catabolic process"/>
    <property type="evidence" value="ECO:0007669"/>
    <property type="project" value="InterPro"/>
</dbReference>
<sequence length="247" mass="26571">MNAMLPGTLHHLVRPAPQHAVLTRTLIADGGAARLAAQDAPDLRLFPETERAASLAASLRRRPAGDLWVFGYGSLIWNPGFKSVERRIARIDGWHRAFCLSMPAGRGTPGAPGLALGLDRGGSCQGMAYRVAEEDIESELPILWDREMLLGGYIPQWVELLASNGRMIGHAITFVINTGHDLYAGDRPCSSVVECLATAAGNWGSSADYLFRTRDALRLHGIPDTKLENLGALVEAVLAGLELAKVA</sequence>
<dbReference type="Proteomes" id="UP000564677">
    <property type="component" value="Unassembled WGS sequence"/>
</dbReference>
<protein>
    <recommendedName>
        <fullName evidence="1">glutathione-specific gamma-glutamylcyclotransferase</fullName>
        <ecNumber evidence="1">4.3.2.7</ecNumber>
    </recommendedName>
</protein>
<evidence type="ECO:0000313" key="3">
    <source>
        <dbReference type="EMBL" id="NIJ64236.1"/>
    </source>
</evidence>
<dbReference type="InterPro" id="IPR006840">
    <property type="entry name" value="ChaC"/>
</dbReference>
<dbReference type="PANTHER" id="PTHR12192:SF2">
    <property type="entry name" value="GLUTATHIONE-SPECIFIC GAMMA-GLUTAMYLCYCLOTRANSFERASE 2"/>
    <property type="match status" value="1"/>
</dbReference>
<evidence type="ECO:0000256" key="1">
    <source>
        <dbReference type="ARBA" id="ARBA00012344"/>
    </source>
</evidence>
<gene>
    <name evidence="3" type="ORF">FHR20_001167</name>
</gene>
<evidence type="ECO:0000256" key="2">
    <source>
        <dbReference type="ARBA" id="ARBA00023239"/>
    </source>
</evidence>
<dbReference type="GO" id="GO:0061928">
    <property type="term" value="F:glutathione specific gamma-glutamylcyclotransferase activity"/>
    <property type="evidence" value="ECO:0007669"/>
    <property type="project" value="UniProtKB-EC"/>
</dbReference>
<accession>A0A7X5UXY8</accession>
<reference evidence="3 4" key="1">
    <citation type="submission" date="2020-03" db="EMBL/GenBank/DDBJ databases">
        <title>Genomic Encyclopedia of Type Strains, Phase IV (KMG-IV): sequencing the most valuable type-strain genomes for metagenomic binning, comparative biology and taxonomic classification.</title>
        <authorList>
            <person name="Goeker M."/>
        </authorList>
    </citation>
    <scope>NUCLEOTIDE SEQUENCE [LARGE SCALE GENOMIC DNA]</scope>
    <source>
        <strain evidence="3 4">DSM 4733</strain>
    </source>
</reference>
<dbReference type="AlphaFoldDB" id="A0A7X5UXY8"/>
<dbReference type="SUPFAM" id="SSF110857">
    <property type="entry name" value="Gamma-glutamyl cyclotransferase-like"/>
    <property type="match status" value="1"/>
</dbReference>